<keyword evidence="3" id="KW-1185">Reference proteome</keyword>
<protein>
    <submittedName>
        <fullName evidence="2">Uncharacterized protein</fullName>
    </submittedName>
</protein>
<sequence length="373" mass="41687">SAEGESSTNHAVVPTDAPGTASTVDMDTNKHILTTLNNIDQTMGQMAGLIAKFCEDRRPSGRKGSKRSADPPSDTDESESEHEHHPRHSNSKRARENTPSDDDLSLHAQDDLDDEDLKLLTEQSSATGQARETPVPEAKILQDIANGFEDDDATGDKIMQQLADIATKRWGKKLSSDKLKNLLDKYKRPENCVDIKATKVNPEIWNQLNPNKRKVDLQLSNMQQVVRKVTFATLQTTNVLLQNASGSTNSNLIAQSVDVVALLGHVNTQLAQFRREQIKPALKQEYSNICSAEVPLTNQYLFGDEFAKQLRDARESSKISHSVGHSSHQRPYTGNHRSGHQERYNKGLKEIFYGKVSIDPTERKRLRSTKRNN</sequence>
<dbReference type="EMBL" id="CALNXK010000450">
    <property type="protein sequence ID" value="CAH3185906.1"/>
    <property type="molecule type" value="Genomic_DNA"/>
</dbReference>
<feature type="region of interest" description="Disordered" evidence="1">
    <location>
        <begin position="313"/>
        <end position="341"/>
    </location>
</feature>
<evidence type="ECO:0000256" key="1">
    <source>
        <dbReference type="SAM" id="MobiDB-lite"/>
    </source>
</evidence>
<comment type="caution">
    <text evidence="2">The sequence shown here is derived from an EMBL/GenBank/DDBJ whole genome shotgun (WGS) entry which is preliminary data.</text>
</comment>
<organism evidence="2 3">
    <name type="scientific">Porites lobata</name>
    <dbReference type="NCBI Taxonomy" id="104759"/>
    <lineage>
        <taxon>Eukaryota</taxon>
        <taxon>Metazoa</taxon>
        <taxon>Cnidaria</taxon>
        <taxon>Anthozoa</taxon>
        <taxon>Hexacorallia</taxon>
        <taxon>Scleractinia</taxon>
        <taxon>Fungiina</taxon>
        <taxon>Poritidae</taxon>
        <taxon>Porites</taxon>
    </lineage>
</organism>
<evidence type="ECO:0000313" key="3">
    <source>
        <dbReference type="Proteomes" id="UP001159405"/>
    </source>
</evidence>
<proteinExistence type="predicted"/>
<accession>A0ABN8S4T1</accession>
<evidence type="ECO:0000313" key="2">
    <source>
        <dbReference type="EMBL" id="CAH3185906.1"/>
    </source>
</evidence>
<feature type="region of interest" description="Disordered" evidence="1">
    <location>
        <begin position="56"/>
        <end position="107"/>
    </location>
</feature>
<reference evidence="2 3" key="1">
    <citation type="submission" date="2022-05" db="EMBL/GenBank/DDBJ databases">
        <authorList>
            <consortium name="Genoscope - CEA"/>
            <person name="William W."/>
        </authorList>
    </citation>
    <scope>NUCLEOTIDE SEQUENCE [LARGE SCALE GENOMIC DNA]</scope>
</reference>
<dbReference type="Proteomes" id="UP001159405">
    <property type="component" value="Unassembled WGS sequence"/>
</dbReference>
<feature type="non-terminal residue" evidence="2">
    <location>
        <position position="1"/>
    </location>
</feature>
<feature type="compositionally biased region" description="Basic and acidic residues" evidence="1">
    <location>
        <begin position="93"/>
        <end position="107"/>
    </location>
</feature>
<feature type="region of interest" description="Disordered" evidence="1">
    <location>
        <begin position="1"/>
        <end position="26"/>
    </location>
</feature>
<name>A0ABN8S4T1_9CNID</name>
<feature type="compositionally biased region" description="Polar residues" evidence="1">
    <location>
        <begin position="1"/>
        <end position="10"/>
    </location>
</feature>
<dbReference type="PANTHER" id="PTHR34239">
    <property type="entry name" value="APPLE DOMAIN-CONTAINING PROTEIN"/>
    <property type="match status" value="1"/>
</dbReference>
<gene>
    <name evidence="2" type="ORF">PLOB_00033750</name>
</gene>
<dbReference type="PANTHER" id="PTHR34239:SF2">
    <property type="entry name" value="TRANSPOSABLE ELEMENT P TRANSPOSASE_THAP9 CONSERVED DOMAIN-CONTAINING PROTEIN"/>
    <property type="match status" value="1"/>
</dbReference>